<feature type="region of interest" description="Disordered" evidence="1">
    <location>
        <begin position="249"/>
        <end position="274"/>
    </location>
</feature>
<evidence type="ECO:0000313" key="3">
    <source>
        <dbReference type="Proteomes" id="UP000433406"/>
    </source>
</evidence>
<comment type="caution">
    <text evidence="2">The sequence shown here is derived from an EMBL/GenBank/DDBJ whole genome shotgun (WGS) entry which is preliminary data.</text>
</comment>
<reference evidence="2 3" key="1">
    <citation type="submission" date="2019-10" db="EMBL/GenBank/DDBJ databases">
        <title>Nocardioides novel species isolated from the excrement of Marmot.</title>
        <authorList>
            <person name="Zhang G."/>
        </authorList>
    </citation>
    <scope>NUCLEOTIDE SEQUENCE [LARGE SCALE GENOMIC DNA]</scope>
    <source>
        <strain evidence="3">zg-579</strain>
    </source>
</reference>
<gene>
    <name evidence="2" type="ORF">GGQ22_02720</name>
</gene>
<dbReference type="RefSeq" id="WP_154613780.1">
    <property type="nucleotide sequence ID" value="NZ_WLCI01000003.1"/>
</dbReference>
<name>A0A6I3J156_9ACTN</name>
<evidence type="ECO:0000256" key="1">
    <source>
        <dbReference type="SAM" id="MobiDB-lite"/>
    </source>
</evidence>
<accession>A0A6I3J156</accession>
<sequence>MGGGLRPDDRVLMLKIGSAVEQAAGDPDQLYELARSWWKASPAQVQTTRLVVGVADNAIVSAWAPTAWTVSVEPGTAGRVAFRGDAAPEAAHLVGASVAHLYPKGAANPVRYTTVAALTGVTPSTVPSVVHPTGEASATAPTCVLLRLRRTWHDDMTPEELYDATRGYWAMSLSKAETITRAFAVARGIVREVYEPVSWVPSPEPGEEHRIGFEGVVASDRDRWIGRDVSSVFPQGSQNPVRYVTLVDLDGPDPTGRPAATGTESPPAGRGTEPDFVERVEPLLDALEGDLLWSMSRAAQELFHSNTLSWLLSEHPDAAASLAAVFDPAGAGALEVWREYRHIDLVARRGQGAGRFVVENKLYSIPYPEQLTRYAEVDLPWSAGHGSCGATDTSYFLLTLMDPTFDLPSPWRRLSYEQVLTALDAIDVEELGRDADLVTRYRALVRRLVQLKGAVDPRENPDEPFSVRAALAGLGHKGFVGPLQRMRFTGLAQMTTEEYGTPVPLHVDITRAMGLITYERRLSATRSIGWQLQEGQLRLFVLVRDAELAGPGPDRAAARARVAEAEYADFVDFDPAEQVLGDLLLPKHFPTGHWQRFAPDFVYRYRKVDELVTTRQLAEALAELTAYVDAWRLR</sequence>
<dbReference type="AlphaFoldDB" id="A0A6I3J156"/>
<evidence type="ECO:0000313" key="2">
    <source>
        <dbReference type="EMBL" id="MTB93986.1"/>
    </source>
</evidence>
<evidence type="ECO:0008006" key="4">
    <source>
        <dbReference type="Google" id="ProtNLM"/>
    </source>
</evidence>
<protein>
    <recommendedName>
        <fullName evidence="4">PD-(D/E)XK nuclease family protein</fullName>
    </recommendedName>
</protein>
<organism evidence="2 3">
    <name type="scientific">Nocardioides marmotae</name>
    <dbReference type="NCBI Taxonomy" id="2663857"/>
    <lineage>
        <taxon>Bacteria</taxon>
        <taxon>Bacillati</taxon>
        <taxon>Actinomycetota</taxon>
        <taxon>Actinomycetes</taxon>
        <taxon>Propionibacteriales</taxon>
        <taxon>Nocardioidaceae</taxon>
        <taxon>Nocardioides</taxon>
    </lineage>
</organism>
<keyword evidence="3" id="KW-1185">Reference proteome</keyword>
<dbReference type="EMBL" id="WLCI01000003">
    <property type="protein sequence ID" value="MTB93986.1"/>
    <property type="molecule type" value="Genomic_DNA"/>
</dbReference>
<proteinExistence type="predicted"/>
<dbReference type="Proteomes" id="UP000433406">
    <property type="component" value="Unassembled WGS sequence"/>
</dbReference>